<evidence type="ECO:0000313" key="4">
    <source>
        <dbReference type="Proteomes" id="UP000677054"/>
    </source>
</evidence>
<keyword evidence="1" id="KW-1133">Transmembrane helix</keyword>
<protein>
    <recommendedName>
        <fullName evidence="2">DUF7027 domain-containing protein</fullName>
    </recommendedName>
</protein>
<feature type="transmembrane region" description="Helical" evidence="1">
    <location>
        <begin position="68"/>
        <end position="92"/>
    </location>
</feature>
<proteinExistence type="predicted"/>
<sequence length="159" mass="17586">MGLHSLQLDALSTFVTHIGSLVAHQNPEPNADTNFAIAMIVVSGIGIIMNSLLIHGIRKSKRNLITPYLLVALVLLILMPLANAALLVFTILAGINDDPNVFNLVFYTVALFIIYPFLIHFFLVVYSYFKELENVAPIGAHDGNIRLEEPIQYSPRDGK</sequence>
<dbReference type="EMBL" id="LR901231">
    <property type="protein sequence ID" value="CAD7248116.1"/>
    <property type="molecule type" value="Genomic_DNA"/>
</dbReference>
<evidence type="ECO:0000313" key="3">
    <source>
        <dbReference type="EMBL" id="CAD7248116.1"/>
    </source>
</evidence>
<organism evidence="3">
    <name type="scientific">Darwinula stevensoni</name>
    <dbReference type="NCBI Taxonomy" id="69355"/>
    <lineage>
        <taxon>Eukaryota</taxon>
        <taxon>Metazoa</taxon>
        <taxon>Ecdysozoa</taxon>
        <taxon>Arthropoda</taxon>
        <taxon>Crustacea</taxon>
        <taxon>Oligostraca</taxon>
        <taxon>Ostracoda</taxon>
        <taxon>Podocopa</taxon>
        <taxon>Podocopida</taxon>
        <taxon>Darwinulocopina</taxon>
        <taxon>Darwinuloidea</taxon>
        <taxon>Darwinulidae</taxon>
        <taxon>Darwinula</taxon>
    </lineage>
</organism>
<dbReference type="AlphaFoldDB" id="A0A7R9A6B4"/>
<accession>A0A7R9A6B4</accession>
<reference evidence="3" key="1">
    <citation type="submission" date="2020-11" db="EMBL/GenBank/DDBJ databases">
        <authorList>
            <person name="Tran Van P."/>
        </authorList>
    </citation>
    <scope>NUCLEOTIDE SEQUENCE</scope>
</reference>
<evidence type="ECO:0000256" key="1">
    <source>
        <dbReference type="SAM" id="Phobius"/>
    </source>
</evidence>
<feature type="transmembrane region" description="Helical" evidence="1">
    <location>
        <begin position="104"/>
        <end position="129"/>
    </location>
</feature>
<name>A0A7R9A6B4_9CRUS</name>
<feature type="transmembrane region" description="Helical" evidence="1">
    <location>
        <begin position="35"/>
        <end position="56"/>
    </location>
</feature>
<dbReference type="Proteomes" id="UP000677054">
    <property type="component" value="Unassembled WGS sequence"/>
</dbReference>
<dbReference type="EMBL" id="CAJPEV010001714">
    <property type="protein sequence ID" value="CAG0893979.1"/>
    <property type="molecule type" value="Genomic_DNA"/>
</dbReference>
<feature type="domain" description="DUF7027" evidence="2">
    <location>
        <begin position="14"/>
        <end position="86"/>
    </location>
</feature>
<dbReference type="InterPro" id="IPR054291">
    <property type="entry name" value="DUF7027"/>
</dbReference>
<keyword evidence="4" id="KW-1185">Reference proteome</keyword>
<gene>
    <name evidence="3" type="ORF">DSTB1V02_LOCUS7937</name>
</gene>
<dbReference type="Pfam" id="PF22954">
    <property type="entry name" value="DUF7027"/>
    <property type="match status" value="1"/>
</dbReference>
<evidence type="ECO:0000259" key="2">
    <source>
        <dbReference type="Pfam" id="PF22954"/>
    </source>
</evidence>
<keyword evidence="1" id="KW-0472">Membrane</keyword>
<keyword evidence="1" id="KW-0812">Transmembrane</keyword>